<dbReference type="InterPro" id="IPR000612">
    <property type="entry name" value="PMP3"/>
</dbReference>
<comment type="caution">
    <text evidence="8">The sequence shown here is derived from an EMBL/GenBank/DDBJ whole genome shotgun (WGS) entry which is preliminary data.</text>
</comment>
<gene>
    <name evidence="8" type="ORF">LPJ64_002046</name>
</gene>
<keyword evidence="5 7" id="KW-0472">Membrane</keyword>
<organism evidence="8 9">
    <name type="scientific">Coemansia asiatica</name>
    <dbReference type="NCBI Taxonomy" id="1052880"/>
    <lineage>
        <taxon>Eukaryota</taxon>
        <taxon>Fungi</taxon>
        <taxon>Fungi incertae sedis</taxon>
        <taxon>Zoopagomycota</taxon>
        <taxon>Kickxellomycotina</taxon>
        <taxon>Kickxellomycetes</taxon>
        <taxon>Kickxellales</taxon>
        <taxon>Kickxellaceae</taxon>
        <taxon>Coemansia</taxon>
    </lineage>
</organism>
<evidence type="ECO:0000313" key="9">
    <source>
        <dbReference type="Proteomes" id="UP001145021"/>
    </source>
</evidence>
<name>A0A9W7XNF6_9FUNG</name>
<keyword evidence="9" id="KW-1185">Reference proteome</keyword>
<dbReference type="Proteomes" id="UP001145021">
    <property type="component" value="Unassembled WGS sequence"/>
</dbReference>
<feature type="region of interest" description="Disordered" evidence="6">
    <location>
        <begin position="83"/>
        <end position="129"/>
    </location>
</feature>
<evidence type="ECO:0000256" key="1">
    <source>
        <dbReference type="ARBA" id="ARBA00004370"/>
    </source>
</evidence>
<evidence type="ECO:0000313" key="8">
    <source>
        <dbReference type="EMBL" id="KAJ1646451.1"/>
    </source>
</evidence>
<evidence type="ECO:0000256" key="3">
    <source>
        <dbReference type="ARBA" id="ARBA00022692"/>
    </source>
</evidence>
<feature type="transmembrane region" description="Helical" evidence="7">
    <location>
        <begin position="32"/>
        <end position="54"/>
    </location>
</feature>
<feature type="transmembrane region" description="Helical" evidence="7">
    <location>
        <begin position="6"/>
        <end position="25"/>
    </location>
</feature>
<evidence type="ECO:0000256" key="7">
    <source>
        <dbReference type="SAM" id="Phobius"/>
    </source>
</evidence>
<evidence type="ECO:0000256" key="6">
    <source>
        <dbReference type="SAM" id="MobiDB-lite"/>
    </source>
</evidence>
<keyword evidence="4 7" id="KW-1133">Transmembrane helix</keyword>
<dbReference type="PANTHER" id="PTHR21659:SF57">
    <property type="entry name" value="PLASMA MEMBRANE PROTEOLIPID 31"/>
    <property type="match status" value="1"/>
</dbReference>
<reference evidence="8" key="1">
    <citation type="submission" date="2022-07" db="EMBL/GenBank/DDBJ databases">
        <title>Phylogenomic reconstructions and comparative analyses of Kickxellomycotina fungi.</title>
        <authorList>
            <person name="Reynolds N.K."/>
            <person name="Stajich J.E."/>
            <person name="Barry K."/>
            <person name="Grigoriev I.V."/>
            <person name="Crous P."/>
            <person name="Smith M.E."/>
        </authorList>
    </citation>
    <scope>NUCLEOTIDE SEQUENCE</scope>
    <source>
        <strain evidence="8">NBRC 105413</strain>
    </source>
</reference>
<sequence>MCCSCPDILLIILSIIFPPFGALLRRGCGADFLINCGLTALGYLPGLIHAWYLICKYPADEYEMLVDDDEYPRHHQHHVVVISHGPYSPAPGASSSSANHGSSAQNQASDQPPPYQSINNKGAGDGSAN</sequence>
<comment type="similarity">
    <text evidence="2">Belongs to the UPF0057 (PMP3) family.</text>
</comment>
<evidence type="ECO:0000256" key="2">
    <source>
        <dbReference type="ARBA" id="ARBA00009530"/>
    </source>
</evidence>
<proteinExistence type="inferred from homology"/>
<dbReference type="GO" id="GO:0016020">
    <property type="term" value="C:membrane"/>
    <property type="evidence" value="ECO:0007669"/>
    <property type="project" value="UniProtKB-SubCell"/>
</dbReference>
<feature type="compositionally biased region" description="Low complexity" evidence="6">
    <location>
        <begin position="83"/>
        <end position="109"/>
    </location>
</feature>
<protein>
    <recommendedName>
        <fullName evidence="10">Stress response RCI peptide</fullName>
    </recommendedName>
</protein>
<accession>A0A9W7XNF6</accession>
<comment type="subcellular location">
    <subcellularLocation>
        <location evidence="1">Membrane</location>
    </subcellularLocation>
</comment>
<evidence type="ECO:0008006" key="10">
    <source>
        <dbReference type="Google" id="ProtNLM"/>
    </source>
</evidence>
<evidence type="ECO:0000256" key="4">
    <source>
        <dbReference type="ARBA" id="ARBA00022989"/>
    </source>
</evidence>
<dbReference type="EMBL" id="JANBOH010000060">
    <property type="protein sequence ID" value="KAJ1646451.1"/>
    <property type="molecule type" value="Genomic_DNA"/>
</dbReference>
<dbReference type="PANTHER" id="PTHR21659">
    <property type="entry name" value="HYDROPHOBIC PROTEIN RCI2 LOW TEMPERATURE AND SALT RESPONSIVE PROTEIN LTI6 -RELATED"/>
    <property type="match status" value="1"/>
</dbReference>
<keyword evidence="3 7" id="KW-0812">Transmembrane</keyword>
<evidence type="ECO:0000256" key="5">
    <source>
        <dbReference type="ARBA" id="ARBA00023136"/>
    </source>
</evidence>
<dbReference type="Pfam" id="PF01679">
    <property type="entry name" value="Pmp3"/>
    <property type="match status" value="1"/>
</dbReference>
<dbReference type="AlphaFoldDB" id="A0A9W7XNF6"/>